<evidence type="ECO:0000313" key="3">
    <source>
        <dbReference type="Proteomes" id="UP001151760"/>
    </source>
</evidence>
<reference evidence="2" key="2">
    <citation type="submission" date="2022-01" db="EMBL/GenBank/DDBJ databases">
        <authorList>
            <person name="Yamashiro T."/>
            <person name="Shiraishi A."/>
            <person name="Satake H."/>
            <person name="Nakayama K."/>
        </authorList>
    </citation>
    <scope>NUCLEOTIDE SEQUENCE</scope>
</reference>
<comment type="caution">
    <text evidence="2">The sequence shown here is derived from an EMBL/GenBank/DDBJ whole genome shotgun (WGS) entry which is preliminary data.</text>
</comment>
<organism evidence="2 3">
    <name type="scientific">Tanacetum coccineum</name>
    <dbReference type="NCBI Taxonomy" id="301880"/>
    <lineage>
        <taxon>Eukaryota</taxon>
        <taxon>Viridiplantae</taxon>
        <taxon>Streptophyta</taxon>
        <taxon>Embryophyta</taxon>
        <taxon>Tracheophyta</taxon>
        <taxon>Spermatophyta</taxon>
        <taxon>Magnoliopsida</taxon>
        <taxon>eudicotyledons</taxon>
        <taxon>Gunneridae</taxon>
        <taxon>Pentapetalae</taxon>
        <taxon>asterids</taxon>
        <taxon>campanulids</taxon>
        <taxon>Asterales</taxon>
        <taxon>Asteraceae</taxon>
        <taxon>Asteroideae</taxon>
        <taxon>Anthemideae</taxon>
        <taxon>Anthemidinae</taxon>
        <taxon>Tanacetum</taxon>
    </lineage>
</organism>
<protein>
    <submittedName>
        <fullName evidence="2">Uncharacterized protein</fullName>
    </submittedName>
</protein>
<reference evidence="2" key="1">
    <citation type="journal article" date="2022" name="Int. J. Mol. Sci.">
        <title>Draft Genome of Tanacetum Coccineum: Genomic Comparison of Closely Related Tanacetum-Family Plants.</title>
        <authorList>
            <person name="Yamashiro T."/>
            <person name="Shiraishi A."/>
            <person name="Nakayama K."/>
            <person name="Satake H."/>
        </authorList>
    </citation>
    <scope>NUCLEOTIDE SEQUENCE</scope>
</reference>
<evidence type="ECO:0000256" key="1">
    <source>
        <dbReference type="SAM" id="MobiDB-lite"/>
    </source>
</evidence>
<evidence type="ECO:0000313" key="2">
    <source>
        <dbReference type="EMBL" id="GJT98554.1"/>
    </source>
</evidence>
<proteinExistence type="predicted"/>
<name>A0ABQ5IFW0_9ASTR</name>
<feature type="region of interest" description="Disordered" evidence="1">
    <location>
        <begin position="162"/>
        <end position="217"/>
    </location>
</feature>
<sequence>MRDMVSRIEVQCSIPARAGHHPAATRFYVSPNSRFFTLTEALSPDTARTYAAFKRIEIRAGTIFKLGLEEGFVHSRGQWLEVQDRAVASEPSLVREARLRLVLIELLILLFQMTRLSLLGRIILIMLVPEILEVKARGGRNRRNKTWIKTGNNEANARAYAIGGGRASPSSNSSRMMIKNPFPENRHGGPKRRRSGKEPELTSAPNKRQPRQQERLPQHLHIEFETGVHDEQPEEEVHPLPVWFQQPKRLPAPDRAWNKQEAKTLLLHFAPQLGNQLVTSTQKEELLLSQRFKEGDSTDFDRKTLKTAANLLMLQGKRVEDLSIGVESYHKETQPHKSLTHTILFEKRRRLTHQTPFPEDSIMENRIQEEQIDAH</sequence>
<accession>A0ABQ5IFW0</accession>
<dbReference type="Proteomes" id="UP001151760">
    <property type="component" value="Unassembled WGS sequence"/>
</dbReference>
<keyword evidence="3" id="KW-1185">Reference proteome</keyword>
<dbReference type="EMBL" id="BQNB010020687">
    <property type="protein sequence ID" value="GJT98554.1"/>
    <property type="molecule type" value="Genomic_DNA"/>
</dbReference>
<gene>
    <name evidence="2" type="ORF">Tco_1094072</name>
</gene>